<reference evidence="1" key="1">
    <citation type="journal article" date="2019" name="Microbiol. Resour. Announc.">
        <title>Draft Genome Sequences of Five Environmental Bacterial Isolates That Degrade Polyethylene Terephthalate Plastic.</title>
        <authorList>
            <person name="Leon-Zayas R."/>
            <person name="Roberts C."/>
            <person name="Vague M."/>
            <person name="Mellies J.L."/>
        </authorList>
    </citation>
    <scope>NUCLEOTIDE SEQUENCE</scope>
    <source>
        <strain evidence="1">13.2</strain>
    </source>
</reference>
<sequence length="184" mass="20372">MSHFFYKTESPKVLAAVRAWDEKRAAWNAQRDELGKVFGGHASPMYSGTRNFVGGIKLSASADLDVHWRRPDEHGYRALRSSAKHAKGITKEARALEKANHERLLEQWKEHCPADIDSDEMWAGVGVERGNVWFFGGVCFEHDGAVYLQLGSASSADHVEGLVEVLGSEYQAARQGVMSARKAA</sequence>
<proteinExistence type="predicted"/>
<dbReference type="EMBL" id="CP157179">
    <property type="protein sequence ID" value="XBG32192.1"/>
    <property type="molecule type" value="Genomic_DNA"/>
</dbReference>
<accession>A0AAU7BI33</accession>
<organism evidence="1">
    <name type="scientific">Pseudomonas sp. 13.2</name>
    <dbReference type="NCBI Taxonomy" id="3144665"/>
    <lineage>
        <taxon>Bacteria</taxon>
        <taxon>Pseudomonadati</taxon>
        <taxon>Pseudomonadota</taxon>
        <taxon>Gammaproteobacteria</taxon>
        <taxon>Pseudomonadales</taxon>
        <taxon>Pseudomonadaceae</taxon>
        <taxon>Pseudomonas</taxon>
    </lineage>
</organism>
<protein>
    <submittedName>
        <fullName evidence="1">Uncharacterized protein</fullName>
    </submittedName>
</protein>
<name>A0AAU7BI33_9PSED</name>
<reference evidence="1" key="2">
    <citation type="submission" date="2024-05" db="EMBL/GenBank/DDBJ databases">
        <authorList>
            <person name="Mellies J."/>
            <person name="Newton I."/>
        </authorList>
    </citation>
    <scope>NUCLEOTIDE SEQUENCE</scope>
    <source>
        <strain evidence="1">13.2</strain>
    </source>
</reference>
<evidence type="ECO:0000313" key="1">
    <source>
        <dbReference type="EMBL" id="XBG32192.1"/>
    </source>
</evidence>
<dbReference type="AlphaFoldDB" id="A0AAU7BI33"/>
<gene>
    <name evidence="1" type="ORF">ABH853_02470</name>
</gene>